<keyword evidence="2" id="KW-1185">Reference proteome</keyword>
<protein>
    <submittedName>
        <fullName evidence="1">Uncharacterized protein</fullName>
    </submittedName>
</protein>
<dbReference type="Proteomes" id="UP001501442">
    <property type="component" value="Unassembled WGS sequence"/>
</dbReference>
<name>A0ABP8UH63_9ACTN</name>
<proteinExistence type="predicted"/>
<sequence>MPEPALPPDGLALKNDLFAVETEAHKPWHRGRRPAYELPGLPDADLIYAGYALPYTQPAALTAD</sequence>
<accession>A0ABP8UH63</accession>
<evidence type="ECO:0000313" key="2">
    <source>
        <dbReference type="Proteomes" id="UP001501442"/>
    </source>
</evidence>
<comment type="caution">
    <text evidence="1">The sequence shown here is derived from an EMBL/GenBank/DDBJ whole genome shotgun (WGS) entry which is preliminary data.</text>
</comment>
<reference evidence="2" key="1">
    <citation type="journal article" date="2019" name="Int. J. Syst. Evol. Microbiol.">
        <title>The Global Catalogue of Microorganisms (GCM) 10K type strain sequencing project: providing services to taxonomists for standard genome sequencing and annotation.</title>
        <authorList>
            <consortium name="The Broad Institute Genomics Platform"/>
            <consortium name="The Broad Institute Genome Sequencing Center for Infectious Disease"/>
            <person name="Wu L."/>
            <person name="Ma J."/>
        </authorList>
    </citation>
    <scope>NUCLEOTIDE SEQUENCE [LARGE SCALE GENOMIC DNA]</scope>
    <source>
        <strain evidence="2">JCM 17939</strain>
    </source>
</reference>
<organism evidence="1 2">
    <name type="scientific">Actinoallomurus vinaceus</name>
    <dbReference type="NCBI Taxonomy" id="1080074"/>
    <lineage>
        <taxon>Bacteria</taxon>
        <taxon>Bacillati</taxon>
        <taxon>Actinomycetota</taxon>
        <taxon>Actinomycetes</taxon>
        <taxon>Streptosporangiales</taxon>
        <taxon>Thermomonosporaceae</taxon>
        <taxon>Actinoallomurus</taxon>
    </lineage>
</organism>
<dbReference type="EMBL" id="BAABHK010000010">
    <property type="protein sequence ID" value="GAA4632094.1"/>
    <property type="molecule type" value="Genomic_DNA"/>
</dbReference>
<evidence type="ECO:0000313" key="1">
    <source>
        <dbReference type="EMBL" id="GAA4632094.1"/>
    </source>
</evidence>
<gene>
    <name evidence="1" type="ORF">GCM10023196_064130</name>
</gene>